<evidence type="ECO:0000313" key="4">
    <source>
        <dbReference type="EMBL" id="GAM14271.1"/>
    </source>
</evidence>
<keyword evidence="1" id="KW-0677">Repeat</keyword>
<dbReference type="STRING" id="1321606.SAMD00020551_2420"/>
<dbReference type="RefSeq" id="WP_041966041.1">
    <property type="nucleotide sequence ID" value="NZ_BASE01000054.1"/>
</dbReference>
<organism evidence="4 5">
    <name type="scientific">Mesobacillus selenatarsenatis (strain DSM 18680 / JCM 14380 / FERM P-15431 / SF-1)</name>
    <dbReference type="NCBI Taxonomy" id="1321606"/>
    <lineage>
        <taxon>Bacteria</taxon>
        <taxon>Bacillati</taxon>
        <taxon>Bacillota</taxon>
        <taxon>Bacilli</taxon>
        <taxon>Bacillales</taxon>
        <taxon>Bacillaceae</taxon>
        <taxon>Mesobacillus</taxon>
    </lineage>
</organism>
<keyword evidence="5" id="KW-1185">Reference proteome</keyword>
<dbReference type="Proteomes" id="UP000031014">
    <property type="component" value="Unassembled WGS sequence"/>
</dbReference>
<dbReference type="InterPro" id="IPR036770">
    <property type="entry name" value="Ankyrin_rpt-contain_sf"/>
</dbReference>
<gene>
    <name evidence="4" type="ORF">SAMD00020551_2420</name>
</gene>
<dbReference type="AlphaFoldDB" id="A0A0A8X7Z2"/>
<keyword evidence="2 3" id="KW-0040">ANK repeat</keyword>
<dbReference type="OrthoDB" id="2596417at2"/>
<proteinExistence type="predicted"/>
<protein>
    <submittedName>
        <fullName evidence="4">Uncharacterized protein</fullName>
    </submittedName>
</protein>
<accession>A0A0A8X7Z2</accession>
<dbReference type="Pfam" id="PF12796">
    <property type="entry name" value="Ank_2"/>
    <property type="match status" value="1"/>
</dbReference>
<dbReference type="SUPFAM" id="SSF48403">
    <property type="entry name" value="Ankyrin repeat"/>
    <property type="match status" value="1"/>
</dbReference>
<name>A0A0A8X7Z2_MESS1</name>
<dbReference type="PANTHER" id="PTHR24198">
    <property type="entry name" value="ANKYRIN REPEAT AND PROTEIN KINASE DOMAIN-CONTAINING PROTEIN"/>
    <property type="match status" value="1"/>
</dbReference>
<dbReference type="PANTHER" id="PTHR24198:SF165">
    <property type="entry name" value="ANKYRIN REPEAT-CONTAINING PROTEIN-RELATED"/>
    <property type="match status" value="1"/>
</dbReference>
<reference evidence="4 5" key="1">
    <citation type="submission" date="2013-06" db="EMBL/GenBank/DDBJ databases">
        <title>Whole genome shotgun sequence of Bacillus selenatarsenatis SF-1.</title>
        <authorList>
            <person name="Kuroda M."/>
            <person name="Sei K."/>
            <person name="Yamashita M."/>
            <person name="Ike M."/>
        </authorList>
    </citation>
    <scope>NUCLEOTIDE SEQUENCE [LARGE SCALE GENOMIC DNA]</scope>
    <source>
        <strain evidence="4 5">SF-1</strain>
    </source>
</reference>
<evidence type="ECO:0000256" key="3">
    <source>
        <dbReference type="PROSITE-ProRule" id="PRU00023"/>
    </source>
</evidence>
<dbReference type="SMART" id="SM00248">
    <property type="entry name" value="ANK"/>
    <property type="match status" value="4"/>
</dbReference>
<feature type="repeat" description="ANK" evidence="3">
    <location>
        <begin position="234"/>
        <end position="266"/>
    </location>
</feature>
<comment type="caution">
    <text evidence="4">The sequence shown here is derived from an EMBL/GenBank/DDBJ whole genome shotgun (WGS) entry which is preliminary data.</text>
</comment>
<evidence type="ECO:0000256" key="1">
    <source>
        <dbReference type="ARBA" id="ARBA00022737"/>
    </source>
</evidence>
<dbReference type="Gene3D" id="1.25.40.20">
    <property type="entry name" value="Ankyrin repeat-containing domain"/>
    <property type="match status" value="1"/>
</dbReference>
<evidence type="ECO:0000256" key="2">
    <source>
        <dbReference type="ARBA" id="ARBA00023043"/>
    </source>
</evidence>
<sequence length="519" mass="60726">MQKRLTEEELIDFGFKKTKFGGFETLFGGICFTLIYDPIHQSYELIWNMVSQRRAIEGQKLLPQHATIKTIIIELARINDECYEFINCKTKEEAEKMVVKRGFEVDESTFIAAIEHNYPNLLKLLCIAGIQPNKVYIHGYDILQAAISYYKYHKDPSRLEIVQILVNNSNFDDINYYEHALEDINLLKVLLEGNIDTDGKMKMEALHQSVGFDKYDPTHLLLNDGVNPNEKDKKNESLINKAIRNDNIDIVHLLLKSGADPATVNVDIRYIPEGILLLLFQYGMPLKDDKVSTILNKIDSNLDSIEELLCYLIKYGYTKKYILEENSSVLFGRVSDLLLTDATKAIEMNLYWEEYLILTIFQTLYPEIQKDTQIAIIRLLLSEYRDESANRNEKIQLIFKAVNLHDELKNNTLTIFLKNLYFYHKEFLLPELQEDLENTRGFWESIEIDTSDEEEETVRTLIRRLSKYVPWIPWRYYLYEYTGSDEPITWPEIRVPYYFSGIAGEVYQAYKATNEVVKF</sequence>
<dbReference type="PROSITE" id="PS50088">
    <property type="entry name" value="ANK_REPEAT"/>
    <property type="match status" value="1"/>
</dbReference>
<dbReference type="EMBL" id="BASE01000054">
    <property type="protein sequence ID" value="GAM14271.1"/>
    <property type="molecule type" value="Genomic_DNA"/>
</dbReference>
<evidence type="ECO:0000313" key="5">
    <source>
        <dbReference type="Proteomes" id="UP000031014"/>
    </source>
</evidence>
<dbReference type="InterPro" id="IPR002110">
    <property type="entry name" value="Ankyrin_rpt"/>
</dbReference>